<feature type="domain" description="Xylose isomerase-like TIM barrel" evidence="1">
    <location>
        <begin position="13"/>
        <end position="251"/>
    </location>
</feature>
<proteinExistence type="predicted"/>
<dbReference type="InterPro" id="IPR036237">
    <property type="entry name" value="Xyl_isomerase-like_sf"/>
</dbReference>
<dbReference type="PANTHER" id="PTHR12110">
    <property type="entry name" value="HYDROXYPYRUVATE ISOMERASE"/>
    <property type="match status" value="1"/>
</dbReference>
<protein>
    <submittedName>
        <fullName evidence="2">Xylose isomerase</fullName>
    </submittedName>
</protein>
<name>A0A0J1IM57_NIACI</name>
<dbReference type="Proteomes" id="UP000036045">
    <property type="component" value="Unassembled WGS sequence"/>
</dbReference>
<dbReference type="PATRIC" id="fig|1397.4.peg.4831"/>
<keyword evidence="2" id="KW-0413">Isomerase</keyword>
<accession>A0A0J1IM57</accession>
<evidence type="ECO:0000259" key="1">
    <source>
        <dbReference type="Pfam" id="PF01261"/>
    </source>
</evidence>
<organism evidence="2 3">
    <name type="scientific">Niallia circulans</name>
    <name type="common">Bacillus circulans</name>
    <dbReference type="NCBI Taxonomy" id="1397"/>
    <lineage>
        <taxon>Bacteria</taxon>
        <taxon>Bacillati</taxon>
        <taxon>Bacillota</taxon>
        <taxon>Bacilli</taxon>
        <taxon>Bacillales</taxon>
        <taxon>Bacillaceae</taxon>
        <taxon>Niallia</taxon>
    </lineage>
</organism>
<gene>
    <name evidence="2" type="ORF">ABW02_08300</name>
</gene>
<reference evidence="2 3" key="1">
    <citation type="submission" date="2015-05" db="EMBL/GenBank/DDBJ databases">
        <title>Whole genome sequence and identification of bacterial endophytes from Costus igneus.</title>
        <authorList>
            <person name="Lee Y.P."/>
            <person name="Gan H.M."/>
            <person name="Eng W."/>
            <person name="Wheatley M.S."/>
            <person name="Caraballo A."/>
            <person name="Polter S."/>
            <person name="Savka M.A."/>
            <person name="Hudson A.O."/>
        </authorList>
    </citation>
    <scope>NUCLEOTIDE SEQUENCE [LARGE SCALE GENOMIC DNA]</scope>
    <source>
        <strain evidence="2 3">RIT379</strain>
    </source>
</reference>
<dbReference type="InterPro" id="IPR050312">
    <property type="entry name" value="IolE/XylAMocC-like"/>
</dbReference>
<sequence>MRFGCCAAIDQAEALDKAGYDFIECTVISLMPEEKEEVFKTILEKYQASPLPIEAFNILLPSDLKIVGDKVDNQRVKDYLKSALERVCRIGADTIVFGSGGARSFPKGLSKEKGREQMAAFLSTISDMADQLSLTIVIEPLNKKESNIINSISEAAAWSKEFNQKSLKILADFYHMEEEKEPLTNFYEYRDFIQHIHVADTNRLAPGTGMYPYPEFVRNIHKANYDGRISIECNWRNFAEEIGPALDFLKKQFSCH</sequence>
<dbReference type="OrthoDB" id="9814946at2"/>
<dbReference type="GO" id="GO:0016853">
    <property type="term" value="F:isomerase activity"/>
    <property type="evidence" value="ECO:0007669"/>
    <property type="project" value="UniProtKB-KW"/>
</dbReference>
<dbReference type="Pfam" id="PF01261">
    <property type="entry name" value="AP_endonuc_2"/>
    <property type="match status" value="1"/>
</dbReference>
<dbReference type="Gene3D" id="3.20.20.150">
    <property type="entry name" value="Divalent-metal-dependent TIM barrel enzymes"/>
    <property type="match status" value="1"/>
</dbReference>
<dbReference type="InterPro" id="IPR013022">
    <property type="entry name" value="Xyl_isomerase-like_TIM-brl"/>
</dbReference>
<dbReference type="SUPFAM" id="SSF51658">
    <property type="entry name" value="Xylose isomerase-like"/>
    <property type="match status" value="1"/>
</dbReference>
<evidence type="ECO:0000313" key="2">
    <source>
        <dbReference type="EMBL" id="KLV26968.1"/>
    </source>
</evidence>
<comment type="caution">
    <text evidence="2">The sequence shown here is derived from an EMBL/GenBank/DDBJ whole genome shotgun (WGS) entry which is preliminary data.</text>
</comment>
<dbReference type="RefSeq" id="WP_047941500.1">
    <property type="nucleotide sequence ID" value="NZ_JARTLH010000013.1"/>
</dbReference>
<dbReference type="EMBL" id="LDPH01000006">
    <property type="protein sequence ID" value="KLV26968.1"/>
    <property type="molecule type" value="Genomic_DNA"/>
</dbReference>
<dbReference type="AlphaFoldDB" id="A0A0J1IM57"/>
<dbReference type="PANTHER" id="PTHR12110:SF21">
    <property type="entry name" value="XYLOSE ISOMERASE-LIKE TIM BARREL DOMAIN-CONTAINING PROTEIN"/>
    <property type="match status" value="1"/>
</dbReference>
<evidence type="ECO:0000313" key="3">
    <source>
        <dbReference type="Proteomes" id="UP000036045"/>
    </source>
</evidence>
<keyword evidence="3" id="KW-1185">Reference proteome</keyword>